<proteinExistence type="predicted"/>
<dbReference type="SUPFAM" id="SSF53474">
    <property type="entry name" value="alpha/beta-Hydrolases"/>
    <property type="match status" value="1"/>
</dbReference>
<organism evidence="4">
    <name type="scientific">uncultured Sphingopyxis sp</name>
    <dbReference type="NCBI Taxonomy" id="310581"/>
    <lineage>
        <taxon>Bacteria</taxon>
        <taxon>Pseudomonadati</taxon>
        <taxon>Pseudomonadota</taxon>
        <taxon>Alphaproteobacteria</taxon>
        <taxon>Sphingomonadales</taxon>
        <taxon>Sphingomonadaceae</taxon>
        <taxon>Sphingopyxis</taxon>
        <taxon>environmental samples</taxon>
    </lineage>
</organism>
<keyword evidence="1" id="KW-0378">Hydrolase</keyword>
<evidence type="ECO:0000256" key="2">
    <source>
        <dbReference type="SAM" id="SignalP"/>
    </source>
</evidence>
<feature type="chain" id="PRO_5011000819" description="Peptidase S9 prolyl oligopeptidase catalytic domain-containing protein" evidence="2">
    <location>
        <begin position="21"/>
        <end position="653"/>
    </location>
</feature>
<reference evidence="4" key="1">
    <citation type="submission" date="2016-03" db="EMBL/GenBank/DDBJ databases">
        <authorList>
            <person name="Ploux O."/>
        </authorList>
    </citation>
    <scope>NUCLEOTIDE SEQUENCE</scope>
    <source>
        <strain evidence="4">UC10</strain>
    </source>
</reference>
<evidence type="ECO:0000313" key="4">
    <source>
        <dbReference type="EMBL" id="SBV33367.1"/>
    </source>
</evidence>
<dbReference type="Pfam" id="PF00326">
    <property type="entry name" value="Peptidase_S9"/>
    <property type="match status" value="1"/>
</dbReference>
<name>A0A1Y5Q0R6_9SPHN</name>
<dbReference type="PANTHER" id="PTHR42776">
    <property type="entry name" value="SERINE PEPTIDASE S9 FAMILY MEMBER"/>
    <property type="match status" value="1"/>
</dbReference>
<dbReference type="Gene3D" id="3.40.50.1820">
    <property type="entry name" value="alpha/beta hydrolase"/>
    <property type="match status" value="1"/>
</dbReference>
<dbReference type="Gene3D" id="2.120.10.30">
    <property type="entry name" value="TolB, C-terminal domain"/>
    <property type="match status" value="1"/>
</dbReference>
<evidence type="ECO:0000259" key="3">
    <source>
        <dbReference type="Pfam" id="PF00326"/>
    </source>
</evidence>
<keyword evidence="2" id="KW-0732">Signal</keyword>
<feature type="signal peptide" evidence="2">
    <location>
        <begin position="1"/>
        <end position="20"/>
    </location>
</feature>
<feature type="domain" description="Peptidase S9 prolyl oligopeptidase catalytic" evidence="3">
    <location>
        <begin position="451"/>
        <end position="651"/>
    </location>
</feature>
<gene>
    <name evidence="4" type="ORF">SPPYR_2247</name>
</gene>
<dbReference type="SUPFAM" id="SSF82171">
    <property type="entry name" value="DPP6 N-terminal domain-like"/>
    <property type="match status" value="1"/>
</dbReference>
<dbReference type="InterPro" id="IPR001375">
    <property type="entry name" value="Peptidase_S9_cat"/>
</dbReference>
<dbReference type="InterPro" id="IPR011042">
    <property type="entry name" value="6-blade_b-propeller_TolB-like"/>
</dbReference>
<accession>A0A1Y5Q0R6</accession>
<dbReference type="GO" id="GO:0004252">
    <property type="term" value="F:serine-type endopeptidase activity"/>
    <property type="evidence" value="ECO:0007669"/>
    <property type="project" value="TreeGrafter"/>
</dbReference>
<dbReference type="RefSeq" id="WP_295319235.1">
    <property type="nucleotide sequence ID" value="NZ_LT598653.1"/>
</dbReference>
<sequence>MRGRWLYLLGLGIVAGAAQAQEADIARRFGTLDGVTQVSLSPDGQRLAFLAPNKGLANDLFVVDIADGASPRRILRASGDPEILRWCRWATDARLICQIGGREKVGEFIYGFSSLLGVDAAGGNVKSLSTRRGDNALGIDFRGGSVIDWQPGPPDSVLMMRSHVPEANRRTASLITKDEQGMGVDLVNVVAGSVKVVEKPRRDTIEYITDGKGKVRIMGTQPMEGRTDNLSRIVRYFYKPADGGDWQQLSSLDTLSREGFEPWTVDAATNRAIGFGKIDGRLAVMAVKLDGTGKGETLYRHPEVDVDGLVRVGRDQRVVGATYATDRRQMVTTDTKVAAMADSLSRALGGRQVYFIDASADESQWLLWAGSDIDPGRYYRYTPAAKQLRPLLEDRPLLSGLTLSPVKAIRYPASDGTMVPGYLTLPPGRSDARGLPAIVMPHGGPSSRDEWGFDWLAQYFAQTGFAVVQPNYRGSSGYGDQWYQNNGFQSWKVAIGDVNDAGRWILAQGADPAKLSIVGWSYGGYAALQSGVVAPGLFRAIVAIAPVTDLGRLKTESTRYTNGAIVRDFIGSGPHIREGSPAQNADRITAPVLMFHGTLDQNVDIDQARIMRGALLSAGKKAELVEYPGLAHGLGDSDTRTAMLAQITKFLPH</sequence>
<dbReference type="AlphaFoldDB" id="A0A1Y5Q0R6"/>
<protein>
    <recommendedName>
        <fullName evidence="3">Peptidase S9 prolyl oligopeptidase catalytic domain-containing protein</fullName>
    </recommendedName>
</protein>
<dbReference type="KEGG" id="sphu:SPPYR_2247"/>
<dbReference type="GO" id="GO:0006508">
    <property type="term" value="P:proteolysis"/>
    <property type="evidence" value="ECO:0007669"/>
    <property type="project" value="InterPro"/>
</dbReference>
<dbReference type="EMBL" id="LT598653">
    <property type="protein sequence ID" value="SBV33367.1"/>
    <property type="molecule type" value="Genomic_DNA"/>
</dbReference>
<evidence type="ECO:0000256" key="1">
    <source>
        <dbReference type="ARBA" id="ARBA00022801"/>
    </source>
</evidence>
<dbReference type="InterPro" id="IPR029058">
    <property type="entry name" value="AB_hydrolase_fold"/>
</dbReference>
<dbReference type="PANTHER" id="PTHR42776:SF27">
    <property type="entry name" value="DIPEPTIDYL PEPTIDASE FAMILY MEMBER 6"/>
    <property type="match status" value="1"/>
</dbReference>